<dbReference type="EMBL" id="CM037152">
    <property type="protein sequence ID" value="KAH7835575.1"/>
    <property type="molecule type" value="Genomic_DNA"/>
</dbReference>
<keyword evidence="2" id="KW-1185">Reference proteome</keyword>
<comment type="caution">
    <text evidence="1">The sequence shown here is derived from an EMBL/GenBank/DDBJ whole genome shotgun (WGS) entry which is preliminary data.</text>
</comment>
<sequence length="674" mass="75667">MNTTTIATGQPYQHLTPKNHPSETQTSSSSSSTKLSQQTLLRLLSTKCTTSLQHLKQTHALIIRTGHFQDHYVSGSLAKSYSNPDFKTLDFSIRVFNQVRNPNVFVWNSLIRGFVDNNQPLKALSFYSKMVGSKSKPNEYTYPPLFKACAVLGAVEEGVQVHAHVVKFGKSGGKHVRTAGVHMYASFGQALVARHMLDESRESDVVCWNALIVGYFKCGNVEEAKRVFENMKEIDIGTWNSMISGFASCGMIEDARECFNRMPEKDDVSWSVMINGYNRGGYYKESLAIFKEMQMEKLKPSKFVLSSVLTACANLGALDQGRWIHRYIESESIPQGAILGTSLVNMYAQCGLIDLAWEVFDELKQKEVFTWNAMIGGLAVNGRAVDAIQLFFQMQREKMKPDDITFAAILNACAHAGLVDKGLDFLHSMKQDYGVEPKVEHYGSVVDLLGRVGLLNEAEKVIDSMPLEPNAAVWGALLGACRKHGNVELGEKVGKILLELEPRNGGRYALLSNIYARAGRWEDVKNLRKLMKERGVKTIAGKSTIDVDGTVHEFKMGDGSYPQMLDIYSMLETVFEKLNLEGYLPDTSQVLFDIDEEEKKAELRYHSEKLAIAFGLLKTTPGTTIRVVNHLRVCDDCHNATKLISKIYNRKIIVRDRVRYHHFENGTCSCQDFW</sequence>
<dbReference type="Proteomes" id="UP000828048">
    <property type="component" value="Chromosome 2"/>
</dbReference>
<gene>
    <name evidence="1" type="ORF">Vadar_027491</name>
</gene>
<reference evidence="1 2" key="1">
    <citation type="journal article" date="2021" name="Hortic Res">
        <title>High-quality reference genome and annotation aids understanding of berry development for evergreen blueberry (Vaccinium darrowii).</title>
        <authorList>
            <person name="Yu J."/>
            <person name="Hulse-Kemp A.M."/>
            <person name="Babiker E."/>
            <person name="Staton M."/>
        </authorList>
    </citation>
    <scope>NUCLEOTIDE SEQUENCE [LARGE SCALE GENOMIC DNA]</scope>
    <source>
        <strain evidence="2">cv. NJ 8807/NJ 8810</strain>
        <tissue evidence="1">Young leaf</tissue>
    </source>
</reference>
<evidence type="ECO:0000313" key="2">
    <source>
        <dbReference type="Proteomes" id="UP000828048"/>
    </source>
</evidence>
<accession>A0ACB7X516</accession>
<organism evidence="1 2">
    <name type="scientific">Vaccinium darrowii</name>
    <dbReference type="NCBI Taxonomy" id="229202"/>
    <lineage>
        <taxon>Eukaryota</taxon>
        <taxon>Viridiplantae</taxon>
        <taxon>Streptophyta</taxon>
        <taxon>Embryophyta</taxon>
        <taxon>Tracheophyta</taxon>
        <taxon>Spermatophyta</taxon>
        <taxon>Magnoliopsida</taxon>
        <taxon>eudicotyledons</taxon>
        <taxon>Gunneridae</taxon>
        <taxon>Pentapetalae</taxon>
        <taxon>asterids</taxon>
        <taxon>Ericales</taxon>
        <taxon>Ericaceae</taxon>
        <taxon>Vaccinioideae</taxon>
        <taxon>Vaccinieae</taxon>
        <taxon>Vaccinium</taxon>
    </lineage>
</organism>
<proteinExistence type="predicted"/>
<name>A0ACB7X516_9ERIC</name>
<protein>
    <submittedName>
        <fullName evidence="1">Uncharacterized protein</fullName>
    </submittedName>
</protein>
<evidence type="ECO:0000313" key="1">
    <source>
        <dbReference type="EMBL" id="KAH7835575.1"/>
    </source>
</evidence>